<protein>
    <submittedName>
        <fullName evidence="12">Energy transducer TonB</fullName>
    </submittedName>
</protein>
<dbReference type="RefSeq" id="WP_107581179.1">
    <property type="nucleotide sequence ID" value="NZ_JAERMS010000017.1"/>
</dbReference>
<evidence type="ECO:0000256" key="4">
    <source>
        <dbReference type="ARBA" id="ARBA00022475"/>
    </source>
</evidence>
<accession>A0ABS3M5K4</accession>
<dbReference type="PRINTS" id="PR01374">
    <property type="entry name" value="TONBPROTEIN"/>
</dbReference>
<dbReference type="Gene3D" id="3.30.1150.10">
    <property type="match status" value="1"/>
</dbReference>
<dbReference type="InterPro" id="IPR006260">
    <property type="entry name" value="TonB/TolA_C"/>
</dbReference>
<keyword evidence="3" id="KW-0813">Transport</keyword>
<dbReference type="Proteomes" id="UP000664265">
    <property type="component" value="Unassembled WGS sequence"/>
</dbReference>
<keyword evidence="7" id="KW-0653">Protein transport</keyword>
<dbReference type="SUPFAM" id="SSF74653">
    <property type="entry name" value="TolA/TonB C-terminal domain"/>
    <property type="match status" value="1"/>
</dbReference>
<evidence type="ECO:0000256" key="9">
    <source>
        <dbReference type="ARBA" id="ARBA00023136"/>
    </source>
</evidence>
<proteinExistence type="inferred from homology"/>
<name>A0ABS3M5K4_9BACT</name>
<dbReference type="PROSITE" id="PS52015">
    <property type="entry name" value="TONB_CTD"/>
    <property type="match status" value="1"/>
</dbReference>
<dbReference type="InterPro" id="IPR003538">
    <property type="entry name" value="TonB"/>
</dbReference>
<evidence type="ECO:0000256" key="5">
    <source>
        <dbReference type="ARBA" id="ARBA00022519"/>
    </source>
</evidence>
<evidence type="ECO:0000256" key="8">
    <source>
        <dbReference type="ARBA" id="ARBA00022989"/>
    </source>
</evidence>
<dbReference type="PANTHER" id="PTHR33446">
    <property type="entry name" value="PROTEIN TONB-RELATED"/>
    <property type="match status" value="1"/>
</dbReference>
<keyword evidence="6 10" id="KW-0812">Transmembrane</keyword>
<dbReference type="EMBL" id="JAERMS010000017">
    <property type="protein sequence ID" value="MBO1363458.1"/>
    <property type="molecule type" value="Genomic_DNA"/>
</dbReference>
<reference evidence="12 13" key="1">
    <citation type="submission" date="2021-01" db="EMBL/GenBank/DDBJ databases">
        <title>Prevotella A2931 sp. nov.</title>
        <authorList>
            <person name="Buhl M."/>
            <person name="Oberhettinger P."/>
        </authorList>
    </citation>
    <scope>NUCLEOTIDE SEQUENCE [LARGE SCALE GENOMIC DNA]</scope>
    <source>
        <strain evidence="12 13">A2931</strain>
    </source>
</reference>
<evidence type="ECO:0000256" key="1">
    <source>
        <dbReference type="ARBA" id="ARBA00004383"/>
    </source>
</evidence>
<evidence type="ECO:0000256" key="6">
    <source>
        <dbReference type="ARBA" id="ARBA00022692"/>
    </source>
</evidence>
<feature type="transmembrane region" description="Helical" evidence="10">
    <location>
        <begin position="16"/>
        <end position="34"/>
    </location>
</feature>
<feature type="domain" description="TonB C-terminal" evidence="11">
    <location>
        <begin position="150"/>
        <end position="239"/>
    </location>
</feature>
<keyword evidence="5" id="KW-0997">Cell inner membrane</keyword>
<comment type="subcellular location">
    <subcellularLocation>
        <location evidence="1">Cell inner membrane</location>
        <topology evidence="1">Single-pass membrane protein</topology>
        <orientation evidence="1">Periplasmic side</orientation>
    </subcellularLocation>
</comment>
<evidence type="ECO:0000259" key="11">
    <source>
        <dbReference type="PROSITE" id="PS52015"/>
    </source>
</evidence>
<evidence type="ECO:0000256" key="10">
    <source>
        <dbReference type="SAM" id="Phobius"/>
    </source>
</evidence>
<comment type="caution">
    <text evidence="12">The sequence shown here is derived from an EMBL/GenBank/DDBJ whole genome shotgun (WGS) entry which is preliminary data.</text>
</comment>
<dbReference type="NCBIfam" id="TIGR01352">
    <property type="entry name" value="tonB_Cterm"/>
    <property type="match status" value="1"/>
</dbReference>
<keyword evidence="4" id="KW-1003">Cell membrane</keyword>
<evidence type="ECO:0000256" key="3">
    <source>
        <dbReference type="ARBA" id="ARBA00022448"/>
    </source>
</evidence>
<gene>
    <name evidence="12" type="ORF">JHU38_06680</name>
</gene>
<organism evidence="12 13">
    <name type="scientific">Prevotella illustrans</name>
    <dbReference type="NCBI Taxonomy" id="2800387"/>
    <lineage>
        <taxon>Bacteria</taxon>
        <taxon>Pseudomonadati</taxon>
        <taxon>Bacteroidota</taxon>
        <taxon>Bacteroidia</taxon>
        <taxon>Bacteroidales</taxon>
        <taxon>Prevotellaceae</taxon>
        <taxon>Prevotella</taxon>
    </lineage>
</organism>
<evidence type="ECO:0000313" key="13">
    <source>
        <dbReference type="Proteomes" id="UP000664265"/>
    </source>
</evidence>
<evidence type="ECO:0000256" key="7">
    <source>
        <dbReference type="ARBA" id="ARBA00022927"/>
    </source>
</evidence>
<keyword evidence="9 10" id="KW-0472">Membrane</keyword>
<comment type="similarity">
    <text evidence="2">Belongs to the TonB family.</text>
</comment>
<dbReference type="Pfam" id="PF03544">
    <property type="entry name" value="TonB_C"/>
    <property type="match status" value="1"/>
</dbReference>
<dbReference type="InterPro" id="IPR051045">
    <property type="entry name" value="TonB-dependent_transducer"/>
</dbReference>
<evidence type="ECO:0000256" key="2">
    <source>
        <dbReference type="ARBA" id="ARBA00006555"/>
    </source>
</evidence>
<dbReference type="InterPro" id="IPR037682">
    <property type="entry name" value="TonB_C"/>
</dbReference>
<keyword evidence="8 10" id="KW-1133">Transmembrane helix</keyword>
<sequence length="239" mass="26876">MDIKKSRKADLERKRITYYLLGTILVLMLFLTALEYTSHNNNRAMNEEVFDDMSEDIEMLPAIDTKDMIATAPSLIPSISQKVKPVDSPTKLSPKIIASALDRLTDSQGSAPSTTDNEQTDEQAVSQVAVDNDDNPLNFRIVEQLPEFPGGMVAFVQWLTQNLNYPVIAQRQNIEGKVVISFIINKDGTIVDSKIAKSAHPLLDKEAMRLIRIMPKWKPGMQNNKPCRTMFAIPINFKL</sequence>
<keyword evidence="13" id="KW-1185">Reference proteome</keyword>
<dbReference type="PANTHER" id="PTHR33446:SF2">
    <property type="entry name" value="PROTEIN TONB"/>
    <property type="match status" value="1"/>
</dbReference>
<evidence type="ECO:0000313" key="12">
    <source>
        <dbReference type="EMBL" id="MBO1363458.1"/>
    </source>
</evidence>